<reference evidence="1 2" key="1">
    <citation type="submission" date="2023-07" db="EMBL/GenBank/DDBJ databases">
        <title>Genomic Encyclopedia of Type Strains, Phase IV (KMG-IV): sequencing the most valuable type-strain genomes for metagenomic binning, comparative biology and taxonomic classification.</title>
        <authorList>
            <person name="Goeker M."/>
        </authorList>
    </citation>
    <scope>NUCLEOTIDE SEQUENCE [LARGE SCALE GENOMIC DNA]</scope>
    <source>
        <strain evidence="1 2">DSM 29005</strain>
    </source>
</reference>
<organism evidence="1 2">
    <name type="scientific">Metabacillus malikii</name>
    <dbReference type="NCBI Taxonomy" id="1504265"/>
    <lineage>
        <taxon>Bacteria</taxon>
        <taxon>Bacillati</taxon>
        <taxon>Bacillota</taxon>
        <taxon>Bacilli</taxon>
        <taxon>Bacillales</taxon>
        <taxon>Bacillaceae</taxon>
        <taxon>Metabacillus</taxon>
    </lineage>
</organism>
<keyword evidence="2" id="KW-1185">Reference proteome</keyword>
<protein>
    <submittedName>
        <fullName evidence="1">Enzyme involved in methoxymalonyl-ACP biosynthesis</fullName>
    </submittedName>
</protein>
<dbReference type="EMBL" id="JAUSUD010000013">
    <property type="protein sequence ID" value="MDQ0231620.1"/>
    <property type="molecule type" value="Genomic_DNA"/>
</dbReference>
<name>A0ABT9ZK71_9BACI</name>
<dbReference type="Pfam" id="PF11116">
    <property type="entry name" value="DUF2624"/>
    <property type="match status" value="1"/>
</dbReference>
<gene>
    <name evidence="1" type="ORF">J2S19_002903</name>
</gene>
<comment type="caution">
    <text evidence="1">The sequence shown here is derived from an EMBL/GenBank/DDBJ whole genome shotgun (WGS) entry which is preliminary data.</text>
</comment>
<evidence type="ECO:0000313" key="2">
    <source>
        <dbReference type="Proteomes" id="UP001234495"/>
    </source>
</evidence>
<evidence type="ECO:0000313" key="1">
    <source>
        <dbReference type="EMBL" id="MDQ0231620.1"/>
    </source>
</evidence>
<dbReference type="InterPro" id="IPR020277">
    <property type="entry name" value="DUF2624"/>
</dbReference>
<accession>A0ABT9ZK71</accession>
<sequence>MMILFQKIVNQKLNNISVDELLQYANQFNVTITREQAKKVVTLLNGQNINIFNPNERKHLLSQIAQVTTPNVAKQVNEIFNKFTR</sequence>
<proteinExistence type="predicted"/>
<dbReference type="Proteomes" id="UP001234495">
    <property type="component" value="Unassembled WGS sequence"/>
</dbReference>